<dbReference type="Gene3D" id="3.10.450.50">
    <property type="match status" value="1"/>
</dbReference>
<proteinExistence type="predicted"/>
<reference evidence="2 3" key="1">
    <citation type="submission" date="2024-06" db="EMBL/GenBank/DDBJ databases">
        <title>The Natural Products Discovery Center: Release of the First 8490 Sequenced Strains for Exploring Actinobacteria Biosynthetic Diversity.</title>
        <authorList>
            <person name="Kalkreuter E."/>
            <person name="Kautsar S.A."/>
            <person name="Yang D."/>
            <person name="Bader C.D."/>
            <person name="Teijaro C.N."/>
            <person name="Fluegel L."/>
            <person name="Davis C.M."/>
            <person name="Simpson J.R."/>
            <person name="Lauterbach L."/>
            <person name="Steele A.D."/>
            <person name="Gui C."/>
            <person name="Meng S."/>
            <person name="Li G."/>
            <person name="Viehrig K."/>
            <person name="Ye F."/>
            <person name="Su P."/>
            <person name="Kiefer A.F."/>
            <person name="Nichols A."/>
            <person name="Cepeda A.J."/>
            <person name="Yan W."/>
            <person name="Fan B."/>
            <person name="Jiang Y."/>
            <person name="Adhikari A."/>
            <person name="Zheng C.-J."/>
            <person name="Schuster L."/>
            <person name="Cowan T.M."/>
            <person name="Smanski M.J."/>
            <person name="Chevrette M.G."/>
            <person name="De Carvalho L.P.S."/>
            <person name="Shen B."/>
        </authorList>
    </citation>
    <scope>NUCLEOTIDE SEQUENCE [LARGE SCALE GENOMIC DNA]</scope>
    <source>
        <strain evidence="2 3">NPDC001615</strain>
    </source>
</reference>
<dbReference type="EMBL" id="JBEOZY010000036">
    <property type="protein sequence ID" value="MER6168150.1"/>
    <property type="molecule type" value="Genomic_DNA"/>
</dbReference>
<protein>
    <recommendedName>
        <fullName evidence="4">SnoaL-like domain-containing protein</fullName>
    </recommendedName>
</protein>
<gene>
    <name evidence="2" type="ORF">ABT188_26975</name>
</gene>
<name>A0ABV1T2F7_9ACTN</name>
<accession>A0ABV1T2F7</accession>
<evidence type="ECO:0000313" key="2">
    <source>
        <dbReference type="EMBL" id="MER6168150.1"/>
    </source>
</evidence>
<dbReference type="Proteomes" id="UP001496720">
    <property type="component" value="Unassembled WGS sequence"/>
</dbReference>
<dbReference type="RefSeq" id="WP_352149534.1">
    <property type="nucleotide sequence ID" value="NZ_JBEOZY010000036.1"/>
</dbReference>
<dbReference type="InterPro" id="IPR032710">
    <property type="entry name" value="NTF2-like_dom_sf"/>
</dbReference>
<sequence>MSKIKHTLPIAVAGIVLTAGSIAGPRVIQTESVAATAESSSTTGTSSTTETSPGAAAKTKAGVRVAATSPEELLRLLGERIVAKDVDGIVALQEPEAAIVNWDGSVIRGRAAIRAFYVDWFKSNPVLTVNPRQTVLAGGWRGWDNKVRQRTAAIMGDYTLEQDAADGTRESFTGNFCDTVQEQLDGTWLYVQDNPYPPHGGPAAPTAAHH</sequence>
<evidence type="ECO:0008006" key="4">
    <source>
        <dbReference type="Google" id="ProtNLM"/>
    </source>
</evidence>
<feature type="compositionally biased region" description="Low complexity" evidence="1">
    <location>
        <begin position="34"/>
        <end position="57"/>
    </location>
</feature>
<comment type="caution">
    <text evidence="2">The sequence shown here is derived from an EMBL/GenBank/DDBJ whole genome shotgun (WGS) entry which is preliminary data.</text>
</comment>
<evidence type="ECO:0000256" key="1">
    <source>
        <dbReference type="SAM" id="MobiDB-lite"/>
    </source>
</evidence>
<keyword evidence="3" id="KW-1185">Reference proteome</keyword>
<dbReference type="SUPFAM" id="SSF54427">
    <property type="entry name" value="NTF2-like"/>
    <property type="match status" value="1"/>
</dbReference>
<feature type="region of interest" description="Disordered" evidence="1">
    <location>
        <begin position="34"/>
        <end position="62"/>
    </location>
</feature>
<organism evidence="2 3">
    <name type="scientific">Streptomyces violaceorubidus</name>
    <dbReference type="NCBI Taxonomy" id="284042"/>
    <lineage>
        <taxon>Bacteria</taxon>
        <taxon>Bacillati</taxon>
        <taxon>Actinomycetota</taxon>
        <taxon>Actinomycetes</taxon>
        <taxon>Kitasatosporales</taxon>
        <taxon>Streptomycetaceae</taxon>
        <taxon>Streptomyces</taxon>
    </lineage>
</organism>
<evidence type="ECO:0000313" key="3">
    <source>
        <dbReference type="Proteomes" id="UP001496720"/>
    </source>
</evidence>